<dbReference type="Pfam" id="PF00001">
    <property type="entry name" value="7tm_1"/>
    <property type="match status" value="1"/>
</dbReference>
<dbReference type="PRINTS" id="PR00237">
    <property type="entry name" value="GPCRRHODOPSN"/>
</dbReference>
<evidence type="ECO:0000256" key="10">
    <source>
        <dbReference type="SAM" id="Phobius"/>
    </source>
</evidence>
<dbReference type="PROSITE" id="PS50262">
    <property type="entry name" value="G_PROTEIN_RECEP_F1_2"/>
    <property type="match status" value="1"/>
</dbReference>
<dbReference type="PANTHER" id="PTHR24249:SF421">
    <property type="entry name" value="G-PROTEIN COUPLED RECEPTORS FAMILY 1 PROFILE DOMAIN-CONTAINING PROTEIN"/>
    <property type="match status" value="1"/>
</dbReference>
<feature type="region of interest" description="Disordered" evidence="9">
    <location>
        <begin position="450"/>
        <end position="495"/>
    </location>
</feature>
<dbReference type="InterPro" id="IPR000276">
    <property type="entry name" value="GPCR_Rhodpsn"/>
</dbReference>
<dbReference type="Proteomes" id="UP000735302">
    <property type="component" value="Unassembled WGS sequence"/>
</dbReference>
<keyword evidence="5" id="KW-0297">G-protein coupled receptor</keyword>
<feature type="region of interest" description="Disordered" evidence="9">
    <location>
        <begin position="575"/>
        <end position="603"/>
    </location>
</feature>
<dbReference type="PANTHER" id="PTHR24249">
    <property type="entry name" value="HISTAMINE RECEPTOR-RELATED G-PROTEIN COUPLED RECEPTOR"/>
    <property type="match status" value="1"/>
</dbReference>
<dbReference type="GO" id="GO:0005886">
    <property type="term" value="C:plasma membrane"/>
    <property type="evidence" value="ECO:0007669"/>
    <property type="project" value="UniProtKB-SubCell"/>
</dbReference>
<comment type="caution">
    <text evidence="12">The sequence shown here is derived from an EMBL/GenBank/DDBJ whole genome shotgun (WGS) entry which is preliminary data.</text>
</comment>
<reference evidence="12 13" key="1">
    <citation type="journal article" date="2021" name="Elife">
        <title>Chloroplast acquisition without the gene transfer in kleptoplastic sea slugs, Plakobranchus ocellatus.</title>
        <authorList>
            <person name="Maeda T."/>
            <person name="Takahashi S."/>
            <person name="Yoshida T."/>
            <person name="Shimamura S."/>
            <person name="Takaki Y."/>
            <person name="Nagai Y."/>
            <person name="Toyoda A."/>
            <person name="Suzuki Y."/>
            <person name="Arimoto A."/>
            <person name="Ishii H."/>
            <person name="Satoh N."/>
            <person name="Nishiyama T."/>
            <person name="Hasebe M."/>
            <person name="Maruyama T."/>
            <person name="Minagawa J."/>
            <person name="Obokata J."/>
            <person name="Shigenobu S."/>
        </authorList>
    </citation>
    <scope>NUCLEOTIDE SEQUENCE [LARGE SCALE GENOMIC DNA]</scope>
</reference>
<gene>
    <name evidence="12" type="ORF">PoB_006613100</name>
</gene>
<feature type="transmembrane region" description="Helical" evidence="10">
    <location>
        <begin position="692"/>
        <end position="711"/>
    </location>
</feature>
<sequence length="737" mass="81177">MTSDFNASMLLHAIESSSIFGENINSTNSTNSSDTASSNMTWEVDLDNDLQKKAIIPMTTGQLAFVASVNGIIAVITTVVNVPVLVIWLVGSRWDYTPTSAVVLNLFIFDLSVAGALYLRVGVLLSAQMASNEYACLAHFGFLIYGGLGMQIFIFSPPMQLALTMAIVDRYIAVAYPFRYRDIVNYKVVTVTATCVHVYVGCVSFVALLPGANNSNGGRTNCTFNLVLTHAQCYFIVCSILFCMVVSLSLYARVLIIARGHLRKIAGIPAPVSDYKDQRQQWQKQQEIPTCSLSTNVVTSTCLKPIPENGERRAEGIGRDSNCSVEESCRNHEEIISKSTRLGSVGRTTPSRKEVSDPSYGYLGIKNESFPQDIGQNISHSERSVLNDSCSHGTTAWDSSSVADQAVWYDKSSTDRQEGVLEQDEKSQSKFDVFDSTACLNGNDKLLDSVSPSSWKSRGSLVSPTWTDFDSKLPSSDSHRENQEEKVHVKAQQTKPVETPNLSKMMCQAKKSEEENSFFPDLPCPSDAIKSSESHKDVSNTTFENCPVVSSLTEVKSKTRFFPIPKRLLSKFPFSSRAKQADPPTKQVYVKPDQPSEGDVSANCVSSVGHSARQSVPGLWFERGKRSGDMGQTTEGNPAMINTQVESASTRKAKLRQSGLANLLFCCCWFPFAVVQLFMLDDPRVNLLPINIASFLCMLNAILNPFIYVLGNKSMRRHVMNCLRGRRNSVSGIPVSY</sequence>
<protein>
    <submittedName>
        <fullName evidence="12">Rhodopsin</fullName>
    </submittedName>
</protein>
<evidence type="ECO:0000313" key="13">
    <source>
        <dbReference type="Proteomes" id="UP000735302"/>
    </source>
</evidence>
<dbReference type="InterPro" id="IPR017452">
    <property type="entry name" value="GPCR_Rhodpsn_7TM"/>
</dbReference>
<dbReference type="CDD" id="cd00637">
    <property type="entry name" value="7tm_classA_rhodopsin-like"/>
    <property type="match status" value="1"/>
</dbReference>
<dbReference type="Gene3D" id="1.20.1070.10">
    <property type="entry name" value="Rhodopsin 7-helix transmembrane proteins"/>
    <property type="match status" value="2"/>
</dbReference>
<keyword evidence="2" id="KW-1003">Cell membrane</keyword>
<feature type="transmembrane region" description="Helical" evidence="10">
    <location>
        <begin position="102"/>
        <end position="122"/>
    </location>
</feature>
<feature type="compositionally biased region" description="Basic and acidic residues" evidence="9">
    <location>
        <begin position="477"/>
        <end position="488"/>
    </location>
</feature>
<keyword evidence="6 10" id="KW-0472">Membrane</keyword>
<feature type="transmembrane region" description="Helical" evidence="10">
    <location>
        <begin position="660"/>
        <end position="680"/>
    </location>
</feature>
<feature type="compositionally biased region" description="Polar residues" evidence="9">
    <location>
        <begin position="450"/>
        <end position="476"/>
    </location>
</feature>
<evidence type="ECO:0000259" key="11">
    <source>
        <dbReference type="PROSITE" id="PS50262"/>
    </source>
</evidence>
<keyword evidence="8" id="KW-0807">Transducer</keyword>
<evidence type="ECO:0000256" key="8">
    <source>
        <dbReference type="ARBA" id="ARBA00023224"/>
    </source>
</evidence>
<evidence type="ECO:0000256" key="1">
    <source>
        <dbReference type="ARBA" id="ARBA00004651"/>
    </source>
</evidence>
<keyword evidence="4 10" id="KW-1133">Transmembrane helix</keyword>
<evidence type="ECO:0000313" key="12">
    <source>
        <dbReference type="EMBL" id="GFO39626.1"/>
    </source>
</evidence>
<feature type="transmembrane region" description="Helical" evidence="10">
    <location>
        <begin position="188"/>
        <end position="209"/>
    </location>
</feature>
<evidence type="ECO:0000256" key="3">
    <source>
        <dbReference type="ARBA" id="ARBA00022692"/>
    </source>
</evidence>
<dbReference type="EMBL" id="BLXT01007504">
    <property type="protein sequence ID" value="GFO39626.1"/>
    <property type="molecule type" value="Genomic_DNA"/>
</dbReference>
<feature type="transmembrane region" description="Helical" evidence="10">
    <location>
        <begin position="234"/>
        <end position="256"/>
    </location>
</feature>
<name>A0AAV4D635_9GAST</name>
<evidence type="ECO:0000256" key="9">
    <source>
        <dbReference type="SAM" id="MobiDB-lite"/>
    </source>
</evidence>
<evidence type="ECO:0000256" key="2">
    <source>
        <dbReference type="ARBA" id="ARBA00022475"/>
    </source>
</evidence>
<comment type="subcellular location">
    <subcellularLocation>
        <location evidence="1">Cell membrane</location>
        <topology evidence="1">Multi-pass membrane protein</topology>
    </subcellularLocation>
</comment>
<keyword evidence="3 10" id="KW-0812">Transmembrane</keyword>
<evidence type="ECO:0000256" key="4">
    <source>
        <dbReference type="ARBA" id="ARBA00022989"/>
    </source>
</evidence>
<feature type="domain" description="G-protein coupled receptors family 1 profile" evidence="11">
    <location>
        <begin position="80"/>
        <end position="708"/>
    </location>
</feature>
<dbReference type="GO" id="GO:0004930">
    <property type="term" value="F:G protein-coupled receptor activity"/>
    <property type="evidence" value="ECO:0007669"/>
    <property type="project" value="UniProtKB-KW"/>
</dbReference>
<evidence type="ECO:0000256" key="5">
    <source>
        <dbReference type="ARBA" id="ARBA00023040"/>
    </source>
</evidence>
<dbReference type="SUPFAM" id="SSF81321">
    <property type="entry name" value="Family A G protein-coupled receptor-like"/>
    <property type="match status" value="1"/>
</dbReference>
<proteinExistence type="predicted"/>
<accession>A0AAV4D635</accession>
<dbReference type="InterPro" id="IPR050569">
    <property type="entry name" value="TAAR"/>
</dbReference>
<keyword evidence="13" id="KW-1185">Reference proteome</keyword>
<dbReference type="AlphaFoldDB" id="A0AAV4D635"/>
<feature type="transmembrane region" description="Helical" evidence="10">
    <location>
        <begin position="134"/>
        <end position="153"/>
    </location>
</feature>
<feature type="transmembrane region" description="Helical" evidence="10">
    <location>
        <begin position="63"/>
        <end position="90"/>
    </location>
</feature>
<evidence type="ECO:0000256" key="6">
    <source>
        <dbReference type="ARBA" id="ARBA00023136"/>
    </source>
</evidence>
<keyword evidence="7" id="KW-0675">Receptor</keyword>
<organism evidence="12 13">
    <name type="scientific">Plakobranchus ocellatus</name>
    <dbReference type="NCBI Taxonomy" id="259542"/>
    <lineage>
        <taxon>Eukaryota</taxon>
        <taxon>Metazoa</taxon>
        <taxon>Spiralia</taxon>
        <taxon>Lophotrochozoa</taxon>
        <taxon>Mollusca</taxon>
        <taxon>Gastropoda</taxon>
        <taxon>Heterobranchia</taxon>
        <taxon>Euthyneura</taxon>
        <taxon>Panpulmonata</taxon>
        <taxon>Sacoglossa</taxon>
        <taxon>Placobranchoidea</taxon>
        <taxon>Plakobranchidae</taxon>
        <taxon>Plakobranchus</taxon>
    </lineage>
</organism>
<evidence type="ECO:0000256" key="7">
    <source>
        <dbReference type="ARBA" id="ARBA00023170"/>
    </source>
</evidence>